<dbReference type="AlphaFoldDB" id="A0A978VNE5"/>
<evidence type="ECO:0000313" key="1">
    <source>
        <dbReference type="EMBL" id="KAH7537070.1"/>
    </source>
</evidence>
<organism evidence="1 2">
    <name type="scientific">Ziziphus jujuba var. spinosa</name>
    <dbReference type="NCBI Taxonomy" id="714518"/>
    <lineage>
        <taxon>Eukaryota</taxon>
        <taxon>Viridiplantae</taxon>
        <taxon>Streptophyta</taxon>
        <taxon>Embryophyta</taxon>
        <taxon>Tracheophyta</taxon>
        <taxon>Spermatophyta</taxon>
        <taxon>Magnoliopsida</taxon>
        <taxon>eudicotyledons</taxon>
        <taxon>Gunneridae</taxon>
        <taxon>Pentapetalae</taxon>
        <taxon>rosids</taxon>
        <taxon>fabids</taxon>
        <taxon>Rosales</taxon>
        <taxon>Rhamnaceae</taxon>
        <taxon>Paliureae</taxon>
        <taxon>Ziziphus</taxon>
    </lineage>
</organism>
<dbReference type="EMBL" id="JAEACU010000003">
    <property type="protein sequence ID" value="KAH7537070.1"/>
    <property type="molecule type" value="Genomic_DNA"/>
</dbReference>
<protein>
    <submittedName>
        <fullName evidence="1">Uncharacterized protein</fullName>
    </submittedName>
</protein>
<dbReference type="Proteomes" id="UP000813462">
    <property type="component" value="Unassembled WGS sequence"/>
</dbReference>
<sequence length="185" mass="20866">MSKLNEPPIFKDSKPKTMASRAINYWRSMVARMAMARSYATSTAPRMKPIAPTIDASHPDHSNFKALPIKGEFAPVMVVMGMVVVAMAIGTHTAKQQLMHSPTVYINKKKRETMPEVSDPDGVLRSADKFVNKSFFRKVAHIQENKNTLPDPTRPNPFTTYTGLEMWRALNLLELTQDTIEWTTS</sequence>
<dbReference type="PANTHER" id="PTHR33919:SF9">
    <property type="entry name" value="RIBOSOME BIOGENESIS NEP1-LIKE PROTEIN"/>
    <property type="match status" value="1"/>
</dbReference>
<proteinExistence type="predicted"/>
<dbReference type="PANTHER" id="PTHR33919">
    <property type="entry name" value="OS09G0127700 PROTEIN"/>
    <property type="match status" value="1"/>
</dbReference>
<gene>
    <name evidence="1" type="ORF">FEM48_Zijuj03G0053100</name>
</gene>
<comment type="caution">
    <text evidence="1">The sequence shown here is derived from an EMBL/GenBank/DDBJ whole genome shotgun (WGS) entry which is preliminary data.</text>
</comment>
<accession>A0A978VNE5</accession>
<evidence type="ECO:0000313" key="2">
    <source>
        <dbReference type="Proteomes" id="UP000813462"/>
    </source>
</evidence>
<reference evidence="1" key="1">
    <citation type="journal article" date="2021" name="Front. Plant Sci.">
        <title>Chromosome-Scale Genome Assembly for Chinese Sour Jujube and Insights Into Its Genome Evolution and Domestication Signature.</title>
        <authorList>
            <person name="Shen L.-Y."/>
            <person name="Luo H."/>
            <person name="Wang X.-L."/>
            <person name="Wang X.-M."/>
            <person name="Qiu X.-J."/>
            <person name="Liu H."/>
            <person name="Zhou S.-S."/>
            <person name="Jia K.-H."/>
            <person name="Nie S."/>
            <person name="Bao Y.-T."/>
            <person name="Zhang R.-G."/>
            <person name="Yun Q.-Z."/>
            <person name="Chai Y.-H."/>
            <person name="Lu J.-Y."/>
            <person name="Li Y."/>
            <person name="Zhao S.-W."/>
            <person name="Mao J.-F."/>
            <person name="Jia S.-G."/>
            <person name="Mao Y.-M."/>
        </authorList>
    </citation>
    <scope>NUCLEOTIDE SEQUENCE</scope>
    <source>
        <strain evidence="1">AT0</strain>
        <tissue evidence="1">Leaf</tissue>
    </source>
</reference>
<name>A0A978VNE5_ZIZJJ</name>